<evidence type="ECO:0000313" key="2">
    <source>
        <dbReference type="EMBL" id="HAW77340.1"/>
    </source>
</evidence>
<dbReference type="InterPro" id="IPR046888">
    <property type="entry name" value="pYEATS"/>
</dbReference>
<dbReference type="EMBL" id="DNAN01000584">
    <property type="protein sequence ID" value="HAW77340.1"/>
    <property type="molecule type" value="Genomic_DNA"/>
</dbReference>
<accession>A0A350P7S3</accession>
<comment type="caution">
    <text evidence="2">The sequence shown here is derived from an EMBL/GenBank/DDBJ whole genome shotgun (WGS) entry which is preliminary data.</text>
</comment>
<dbReference type="InterPro" id="IPR055129">
    <property type="entry name" value="YEATS_dom"/>
</dbReference>
<dbReference type="PROSITE" id="PS51037">
    <property type="entry name" value="YEATS"/>
    <property type="match status" value="1"/>
</dbReference>
<feature type="non-terminal residue" evidence="2">
    <location>
        <position position="76"/>
    </location>
</feature>
<reference evidence="2 3" key="1">
    <citation type="journal article" date="2018" name="Nat. Biotechnol.">
        <title>A standardized bacterial taxonomy based on genome phylogeny substantially revises the tree of life.</title>
        <authorList>
            <person name="Parks D.H."/>
            <person name="Chuvochina M."/>
            <person name="Waite D.W."/>
            <person name="Rinke C."/>
            <person name="Skarshewski A."/>
            <person name="Chaumeil P.A."/>
            <person name="Hugenholtz P."/>
        </authorList>
    </citation>
    <scope>NUCLEOTIDE SEQUENCE [LARGE SCALE GENOMIC DNA]</scope>
    <source>
        <strain evidence="2">UBA11978</strain>
    </source>
</reference>
<evidence type="ECO:0000313" key="3">
    <source>
        <dbReference type="Proteomes" id="UP000263517"/>
    </source>
</evidence>
<name>A0A350P7S3_9ALTE</name>
<dbReference type="InterPro" id="IPR038704">
    <property type="entry name" value="YEAST_sf"/>
</dbReference>
<dbReference type="Gene3D" id="2.60.40.1970">
    <property type="entry name" value="YEATS domain"/>
    <property type="match status" value="1"/>
</dbReference>
<evidence type="ECO:0000259" key="1">
    <source>
        <dbReference type="PROSITE" id="PS51037"/>
    </source>
</evidence>
<proteinExistence type="predicted"/>
<dbReference type="AlphaFoldDB" id="A0A350P7S3"/>
<feature type="domain" description="YEATS" evidence="1">
    <location>
        <begin position="1"/>
        <end position="76"/>
    </location>
</feature>
<gene>
    <name evidence="2" type="ORF">DCW74_16600</name>
</gene>
<dbReference type="Proteomes" id="UP000263517">
    <property type="component" value="Unassembled WGS sequence"/>
</dbReference>
<dbReference type="Pfam" id="PF20305">
    <property type="entry name" value="pYEATS"/>
    <property type="match status" value="1"/>
</dbReference>
<protein>
    <recommendedName>
        <fullName evidence="1">YEATS domain-containing protein</fullName>
    </recommendedName>
</protein>
<sequence>MSYALRNKSEYLGKKGNTHWWSWTAFIDANEGDSINDIKYVEYQLHSSFKNPIKKSRKASDNFSITLKGWGTFLLR</sequence>
<organism evidence="2 3">
    <name type="scientific">Alteromonas australica</name>
    <dbReference type="NCBI Taxonomy" id="589873"/>
    <lineage>
        <taxon>Bacteria</taxon>
        <taxon>Pseudomonadati</taxon>
        <taxon>Pseudomonadota</taxon>
        <taxon>Gammaproteobacteria</taxon>
        <taxon>Alteromonadales</taxon>
        <taxon>Alteromonadaceae</taxon>
        <taxon>Alteromonas/Salinimonas group</taxon>
        <taxon>Alteromonas</taxon>
    </lineage>
</organism>